<sequence>MAEVKAGPMNRLLCLVLVPLACGSAPLVIAGQAERDQATNLVSPGTVLVEGLAPLVGVVSVLAYAWLAASARPIKVYALYMVAAISFLGTRMVVRHNLDRYDVLEGTTNWFNALQVVDLLLFFLLPAAALVAGAMCIRVPSADVRERGNGIPSSRRWPRSQPVRTRR</sequence>
<evidence type="ECO:0000256" key="2">
    <source>
        <dbReference type="SAM" id="Phobius"/>
    </source>
</evidence>
<feature type="transmembrane region" description="Helical" evidence="2">
    <location>
        <begin position="46"/>
        <end position="69"/>
    </location>
</feature>
<keyword evidence="2" id="KW-0812">Transmembrane</keyword>
<dbReference type="AlphaFoldDB" id="A0A3N0CLX9"/>
<evidence type="ECO:0000256" key="1">
    <source>
        <dbReference type="SAM" id="MobiDB-lite"/>
    </source>
</evidence>
<dbReference type="Proteomes" id="UP000267128">
    <property type="component" value="Unassembled WGS sequence"/>
</dbReference>
<organism evidence="3 4">
    <name type="scientific">Nocardioides marmoriginsengisoli</name>
    <dbReference type="NCBI Taxonomy" id="661483"/>
    <lineage>
        <taxon>Bacteria</taxon>
        <taxon>Bacillati</taxon>
        <taxon>Actinomycetota</taxon>
        <taxon>Actinomycetes</taxon>
        <taxon>Propionibacteriales</taxon>
        <taxon>Nocardioidaceae</taxon>
        <taxon>Nocardioides</taxon>
    </lineage>
</organism>
<evidence type="ECO:0000313" key="4">
    <source>
        <dbReference type="Proteomes" id="UP000267128"/>
    </source>
</evidence>
<comment type="caution">
    <text evidence="3">The sequence shown here is derived from an EMBL/GenBank/DDBJ whole genome shotgun (WGS) entry which is preliminary data.</text>
</comment>
<feature type="region of interest" description="Disordered" evidence="1">
    <location>
        <begin position="147"/>
        <end position="167"/>
    </location>
</feature>
<proteinExistence type="predicted"/>
<feature type="transmembrane region" description="Helical" evidence="2">
    <location>
        <begin position="114"/>
        <end position="137"/>
    </location>
</feature>
<keyword evidence="2" id="KW-1133">Transmembrane helix</keyword>
<evidence type="ECO:0000313" key="3">
    <source>
        <dbReference type="EMBL" id="RNL64349.1"/>
    </source>
</evidence>
<gene>
    <name evidence="3" type="ORF">EFK50_07420</name>
</gene>
<name>A0A3N0CLX9_9ACTN</name>
<feature type="transmembrane region" description="Helical" evidence="2">
    <location>
        <begin position="76"/>
        <end position="94"/>
    </location>
</feature>
<protein>
    <submittedName>
        <fullName evidence="3">Uncharacterized protein</fullName>
    </submittedName>
</protein>
<keyword evidence="2" id="KW-0472">Membrane</keyword>
<dbReference type="EMBL" id="RJSE01000005">
    <property type="protein sequence ID" value="RNL64349.1"/>
    <property type="molecule type" value="Genomic_DNA"/>
</dbReference>
<accession>A0A3N0CLX9</accession>
<keyword evidence="4" id="KW-1185">Reference proteome</keyword>
<reference evidence="3 4" key="1">
    <citation type="submission" date="2018-11" db="EMBL/GenBank/DDBJ databases">
        <authorList>
            <person name="Li F."/>
        </authorList>
    </citation>
    <scope>NUCLEOTIDE SEQUENCE [LARGE SCALE GENOMIC DNA]</scope>
    <source>
        <strain evidence="3 4">Gsoil 097</strain>
    </source>
</reference>